<sequence>MLSSVKRNPPDMAAPVRYPWWRAFVTRKSIPTTQESGETQPSGEKMSPISSKSTPDSKGNETFPDAETFDDAEFEPMFNEKTCRRNLKVSRSGRFKENRRSRLYPGHSTSPSGTQTRVR</sequence>
<dbReference type="AlphaFoldDB" id="A0A4W5Q917"/>
<dbReference type="Proteomes" id="UP000314982">
    <property type="component" value="Unassembled WGS sequence"/>
</dbReference>
<dbReference type="Ensembl" id="ENSHHUT00000074925.1">
    <property type="protein sequence ID" value="ENSHHUP00000072522.1"/>
    <property type="gene ID" value="ENSHHUG00000042571.1"/>
</dbReference>
<reference evidence="4" key="1">
    <citation type="submission" date="2018-06" db="EMBL/GenBank/DDBJ databases">
        <title>Genome assembly of Danube salmon.</title>
        <authorList>
            <person name="Macqueen D.J."/>
            <person name="Gundappa M.K."/>
        </authorList>
    </citation>
    <scope>NUCLEOTIDE SEQUENCE [LARGE SCALE GENOMIC DNA]</scope>
</reference>
<dbReference type="PANTHER" id="PTHR14581:SF4">
    <property type="entry name" value="PROLINE-RICH PROTEIN 15"/>
    <property type="match status" value="1"/>
</dbReference>
<evidence type="ECO:0000256" key="2">
    <source>
        <dbReference type="SAM" id="MobiDB-lite"/>
    </source>
</evidence>
<organism evidence="3 4">
    <name type="scientific">Hucho hucho</name>
    <name type="common">huchen</name>
    <dbReference type="NCBI Taxonomy" id="62062"/>
    <lineage>
        <taxon>Eukaryota</taxon>
        <taxon>Metazoa</taxon>
        <taxon>Chordata</taxon>
        <taxon>Craniata</taxon>
        <taxon>Vertebrata</taxon>
        <taxon>Euteleostomi</taxon>
        <taxon>Actinopterygii</taxon>
        <taxon>Neopterygii</taxon>
        <taxon>Teleostei</taxon>
        <taxon>Protacanthopterygii</taxon>
        <taxon>Salmoniformes</taxon>
        <taxon>Salmonidae</taxon>
        <taxon>Salmoninae</taxon>
        <taxon>Hucho</taxon>
    </lineage>
</organism>
<reference evidence="3" key="3">
    <citation type="submission" date="2025-09" db="UniProtKB">
        <authorList>
            <consortium name="Ensembl"/>
        </authorList>
    </citation>
    <scope>IDENTIFICATION</scope>
</reference>
<accession>A0A4W5Q917</accession>
<evidence type="ECO:0000313" key="3">
    <source>
        <dbReference type="Ensembl" id="ENSHHUP00000072522.1"/>
    </source>
</evidence>
<keyword evidence="4" id="KW-1185">Reference proteome</keyword>
<name>A0A4W5Q917_9TELE</name>
<protein>
    <submittedName>
        <fullName evidence="3">Uncharacterized protein</fullName>
    </submittedName>
</protein>
<dbReference type="Pfam" id="PF15321">
    <property type="entry name" value="ATAD4"/>
    <property type="match status" value="1"/>
</dbReference>
<proteinExistence type="inferred from homology"/>
<evidence type="ECO:0000313" key="4">
    <source>
        <dbReference type="Proteomes" id="UP000314982"/>
    </source>
</evidence>
<dbReference type="GeneTree" id="ENSGT00990000205799"/>
<feature type="compositionally biased region" description="Polar residues" evidence="2">
    <location>
        <begin position="30"/>
        <end position="57"/>
    </location>
</feature>
<comment type="similarity">
    <text evidence="1">Belongs to the PRR15 family.</text>
</comment>
<evidence type="ECO:0000256" key="1">
    <source>
        <dbReference type="ARBA" id="ARBA00010096"/>
    </source>
</evidence>
<dbReference type="STRING" id="62062.ENSHHUP00000072522"/>
<feature type="compositionally biased region" description="Basic residues" evidence="2">
    <location>
        <begin position="84"/>
        <end position="93"/>
    </location>
</feature>
<feature type="region of interest" description="Disordered" evidence="2">
    <location>
        <begin position="30"/>
        <end position="119"/>
    </location>
</feature>
<dbReference type="PANTHER" id="PTHR14581">
    <property type="match status" value="1"/>
</dbReference>
<reference evidence="3" key="2">
    <citation type="submission" date="2025-08" db="UniProtKB">
        <authorList>
            <consortium name="Ensembl"/>
        </authorList>
    </citation>
    <scope>IDENTIFICATION</scope>
</reference>
<dbReference type="InterPro" id="IPR028237">
    <property type="entry name" value="PRR15"/>
</dbReference>
<feature type="compositionally biased region" description="Polar residues" evidence="2">
    <location>
        <begin position="107"/>
        <end position="119"/>
    </location>
</feature>